<dbReference type="AlphaFoldDB" id="A0AAV4DV41"/>
<evidence type="ECO:0000313" key="1">
    <source>
        <dbReference type="EMBL" id="GFO47887.1"/>
    </source>
</evidence>
<organism evidence="1 2">
    <name type="scientific">Plakobranchus ocellatus</name>
    <dbReference type="NCBI Taxonomy" id="259542"/>
    <lineage>
        <taxon>Eukaryota</taxon>
        <taxon>Metazoa</taxon>
        <taxon>Spiralia</taxon>
        <taxon>Lophotrochozoa</taxon>
        <taxon>Mollusca</taxon>
        <taxon>Gastropoda</taxon>
        <taxon>Heterobranchia</taxon>
        <taxon>Euthyneura</taxon>
        <taxon>Panpulmonata</taxon>
        <taxon>Sacoglossa</taxon>
        <taxon>Placobranchoidea</taxon>
        <taxon>Plakobranchidae</taxon>
        <taxon>Plakobranchus</taxon>
    </lineage>
</organism>
<dbReference type="EMBL" id="BLXT01008354">
    <property type="protein sequence ID" value="GFO47887.1"/>
    <property type="molecule type" value="Genomic_DNA"/>
</dbReference>
<gene>
    <name evidence="1" type="ORF">PoB_007439200</name>
</gene>
<evidence type="ECO:0000313" key="2">
    <source>
        <dbReference type="Proteomes" id="UP000735302"/>
    </source>
</evidence>
<evidence type="ECO:0008006" key="3">
    <source>
        <dbReference type="Google" id="ProtNLM"/>
    </source>
</evidence>
<sequence>MASPAICLPKPGLVLAVIGDPSQAYWCVANTVTCTPAHVVKDSTRNVSLLCAHQNDNQSQLQQITRKITSSVWTLLAELRDNEDEPQEMFGGKVYVKMSQNIRDTFLQINWPVATEETFGTYRCDIVKAERRTQGILTEVTSEVTILKGEVIVD</sequence>
<reference evidence="1 2" key="1">
    <citation type="journal article" date="2021" name="Elife">
        <title>Chloroplast acquisition without the gene transfer in kleptoplastic sea slugs, Plakobranchus ocellatus.</title>
        <authorList>
            <person name="Maeda T."/>
            <person name="Takahashi S."/>
            <person name="Yoshida T."/>
            <person name="Shimamura S."/>
            <person name="Takaki Y."/>
            <person name="Nagai Y."/>
            <person name="Toyoda A."/>
            <person name="Suzuki Y."/>
            <person name="Arimoto A."/>
            <person name="Ishii H."/>
            <person name="Satoh N."/>
            <person name="Nishiyama T."/>
            <person name="Hasebe M."/>
            <person name="Maruyama T."/>
            <person name="Minagawa J."/>
            <person name="Obokata J."/>
            <person name="Shigenobu S."/>
        </authorList>
    </citation>
    <scope>NUCLEOTIDE SEQUENCE [LARGE SCALE GENOMIC DNA]</scope>
</reference>
<proteinExistence type="predicted"/>
<dbReference type="Proteomes" id="UP000735302">
    <property type="component" value="Unassembled WGS sequence"/>
</dbReference>
<accession>A0AAV4DV41</accession>
<keyword evidence="2" id="KW-1185">Reference proteome</keyword>
<protein>
    <recommendedName>
        <fullName evidence="3">Ig-like domain-containing protein</fullName>
    </recommendedName>
</protein>
<comment type="caution">
    <text evidence="1">The sequence shown here is derived from an EMBL/GenBank/DDBJ whole genome shotgun (WGS) entry which is preliminary data.</text>
</comment>
<name>A0AAV4DV41_9GAST</name>